<evidence type="ECO:0000313" key="3">
    <source>
        <dbReference type="EMBL" id="GHF47921.1"/>
    </source>
</evidence>
<dbReference type="Proteomes" id="UP000638313">
    <property type="component" value="Unassembled WGS sequence"/>
</dbReference>
<evidence type="ECO:0000313" key="4">
    <source>
        <dbReference type="Proteomes" id="UP000638313"/>
    </source>
</evidence>
<dbReference type="AlphaFoldDB" id="A0A919EDT1"/>
<dbReference type="RefSeq" id="WP_190130190.1">
    <property type="nucleotide sequence ID" value="NZ_BNBD01000005.1"/>
</dbReference>
<sequence length="116" mass="12242">MSHWDPDLQRWVDPSTDRQRSEQARAVGEPVWDLPTGPSHTSLVAGAVAGLLLAVGLGVGLWLLLGGNDSGTSSPGTELPGYSTPAYPTPGYPTFGYPAPAYPTFGYPTFSYPTFG</sequence>
<proteinExistence type="predicted"/>
<name>A0A919EDT1_9ACTN</name>
<comment type="caution">
    <text evidence="3">The sequence shown here is derived from an EMBL/GenBank/DDBJ whole genome shotgun (WGS) entry which is preliminary data.</text>
</comment>
<keyword evidence="2" id="KW-0472">Membrane</keyword>
<keyword evidence="2" id="KW-1133">Transmembrane helix</keyword>
<reference evidence="3" key="1">
    <citation type="journal article" date="2014" name="Int. J. Syst. Evol. Microbiol.">
        <title>Complete genome sequence of Corynebacterium casei LMG S-19264T (=DSM 44701T), isolated from a smear-ripened cheese.</title>
        <authorList>
            <consortium name="US DOE Joint Genome Institute (JGI-PGF)"/>
            <person name="Walter F."/>
            <person name="Albersmeier A."/>
            <person name="Kalinowski J."/>
            <person name="Ruckert C."/>
        </authorList>
    </citation>
    <scope>NUCLEOTIDE SEQUENCE</scope>
    <source>
        <strain evidence="3">JCM 4059</strain>
    </source>
</reference>
<feature type="compositionally biased region" description="Basic and acidic residues" evidence="1">
    <location>
        <begin position="1"/>
        <end position="23"/>
    </location>
</feature>
<gene>
    <name evidence="3" type="ORF">GCM10010218_31700</name>
</gene>
<keyword evidence="4" id="KW-1185">Reference proteome</keyword>
<keyword evidence="2" id="KW-0812">Transmembrane</keyword>
<evidence type="ECO:0000256" key="1">
    <source>
        <dbReference type="SAM" id="MobiDB-lite"/>
    </source>
</evidence>
<protein>
    <submittedName>
        <fullName evidence="3">Uncharacterized protein</fullName>
    </submittedName>
</protein>
<organism evidence="3 4">
    <name type="scientific">Streptomyces mashuensis</name>
    <dbReference type="NCBI Taxonomy" id="33904"/>
    <lineage>
        <taxon>Bacteria</taxon>
        <taxon>Bacillati</taxon>
        <taxon>Actinomycetota</taxon>
        <taxon>Actinomycetes</taxon>
        <taxon>Kitasatosporales</taxon>
        <taxon>Streptomycetaceae</taxon>
        <taxon>Streptomyces</taxon>
    </lineage>
</organism>
<feature type="transmembrane region" description="Helical" evidence="2">
    <location>
        <begin position="43"/>
        <end position="65"/>
    </location>
</feature>
<evidence type="ECO:0000256" key="2">
    <source>
        <dbReference type="SAM" id="Phobius"/>
    </source>
</evidence>
<accession>A0A919EDT1</accession>
<dbReference type="EMBL" id="BNBD01000005">
    <property type="protein sequence ID" value="GHF47921.1"/>
    <property type="molecule type" value="Genomic_DNA"/>
</dbReference>
<reference evidence="3" key="2">
    <citation type="submission" date="2020-09" db="EMBL/GenBank/DDBJ databases">
        <authorList>
            <person name="Sun Q."/>
            <person name="Ohkuma M."/>
        </authorList>
    </citation>
    <scope>NUCLEOTIDE SEQUENCE</scope>
    <source>
        <strain evidence="3">JCM 4059</strain>
    </source>
</reference>
<feature type="region of interest" description="Disordered" evidence="1">
    <location>
        <begin position="1"/>
        <end position="32"/>
    </location>
</feature>